<evidence type="ECO:0000313" key="7">
    <source>
        <dbReference type="EMBL" id="SHJ43415.1"/>
    </source>
</evidence>
<dbReference type="Gene3D" id="3.30.9.10">
    <property type="entry name" value="D-Amino Acid Oxidase, subunit A, domain 2"/>
    <property type="match status" value="1"/>
</dbReference>
<evidence type="ECO:0000313" key="8">
    <source>
        <dbReference type="Proteomes" id="UP000184474"/>
    </source>
</evidence>
<protein>
    <submittedName>
        <fullName evidence="7">L-2-hydroxyglutarate oxidase</fullName>
    </submittedName>
</protein>
<evidence type="ECO:0000256" key="1">
    <source>
        <dbReference type="ARBA" id="ARBA00001974"/>
    </source>
</evidence>
<dbReference type="AlphaFoldDB" id="A0A1M6J9P7"/>
<accession>A0A1M6J9P7</accession>
<reference evidence="8" key="1">
    <citation type="submission" date="2016-11" db="EMBL/GenBank/DDBJ databases">
        <authorList>
            <person name="Varghese N."/>
            <person name="Submissions S."/>
        </authorList>
    </citation>
    <scope>NUCLEOTIDE SEQUENCE [LARGE SCALE GENOMIC DNA]</scope>
    <source>
        <strain evidence="8">DSM 26134</strain>
    </source>
</reference>
<keyword evidence="3" id="KW-0274">FAD</keyword>
<gene>
    <name evidence="7" type="ORF">SAMN04488028_101101</name>
</gene>
<dbReference type="GO" id="GO:0047545">
    <property type="term" value="F:(S)-2-hydroxyglutarate dehydrogenase activity"/>
    <property type="evidence" value="ECO:0007669"/>
    <property type="project" value="TreeGrafter"/>
</dbReference>
<evidence type="ECO:0000256" key="4">
    <source>
        <dbReference type="ARBA" id="ARBA00023002"/>
    </source>
</evidence>
<dbReference type="RefSeq" id="WP_073118432.1">
    <property type="nucleotide sequence ID" value="NZ_FRAA01000001.1"/>
</dbReference>
<dbReference type="PANTHER" id="PTHR43104:SF2">
    <property type="entry name" value="L-2-HYDROXYGLUTARATE DEHYDROGENASE, MITOCHONDRIAL"/>
    <property type="match status" value="1"/>
</dbReference>
<dbReference type="InterPro" id="IPR036188">
    <property type="entry name" value="FAD/NAD-bd_sf"/>
</dbReference>
<dbReference type="STRING" id="156994.SAMN04488028_101101"/>
<evidence type="ECO:0000256" key="2">
    <source>
        <dbReference type="ARBA" id="ARBA00022630"/>
    </source>
</evidence>
<feature type="domain" description="FAD dependent oxidoreductase" evidence="6">
    <location>
        <begin position="3"/>
        <end position="390"/>
    </location>
</feature>
<dbReference type="Pfam" id="PF01266">
    <property type="entry name" value="DAO"/>
    <property type="match status" value="1"/>
</dbReference>
<dbReference type="InterPro" id="IPR006076">
    <property type="entry name" value="FAD-dep_OxRdtase"/>
</dbReference>
<dbReference type="Gene3D" id="3.50.50.60">
    <property type="entry name" value="FAD/NAD(P)-binding domain"/>
    <property type="match status" value="1"/>
</dbReference>
<evidence type="ECO:0000256" key="5">
    <source>
        <dbReference type="ARBA" id="ARBA00037941"/>
    </source>
</evidence>
<dbReference type="PANTHER" id="PTHR43104">
    <property type="entry name" value="L-2-HYDROXYGLUTARATE DEHYDROGENASE, MITOCHONDRIAL"/>
    <property type="match status" value="1"/>
</dbReference>
<organism evidence="7 8">
    <name type="scientific">Reichenbachiella agariperforans</name>
    <dbReference type="NCBI Taxonomy" id="156994"/>
    <lineage>
        <taxon>Bacteria</taxon>
        <taxon>Pseudomonadati</taxon>
        <taxon>Bacteroidota</taxon>
        <taxon>Cytophagia</taxon>
        <taxon>Cytophagales</taxon>
        <taxon>Reichenbachiellaceae</taxon>
        <taxon>Reichenbachiella</taxon>
    </lineage>
</organism>
<dbReference type="EMBL" id="FRAA01000001">
    <property type="protein sequence ID" value="SHJ43415.1"/>
    <property type="molecule type" value="Genomic_DNA"/>
</dbReference>
<dbReference type="SUPFAM" id="SSF51905">
    <property type="entry name" value="FAD/NAD(P)-binding domain"/>
    <property type="match status" value="1"/>
</dbReference>
<keyword evidence="4" id="KW-0560">Oxidoreductase</keyword>
<keyword evidence="8" id="KW-1185">Reference proteome</keyword>
<dbReference type="NCBIfam" id="NF008726">
    <property type="entry name" value="PRK11728.1"/>
    <property type="match status" value="1"/>
</dbReference>
<evidence type="ECO:0000256" key="3">
    <source>
        <dbReference type="ARBA" id="ARBA00022827"/>
    </source>
</evidence>
<comment type="cofactor">
    <cofactor evidence="1">
        <name>FAD</name>
        <dbReference type="ChEBI" id="CHEBI:57692"/>
    </cofactor>
</comment>
<proteinExistence type="inferred from homology"/>
<sequence>MKDVIVIGGGIVGLASAWKILEKAPNTSIAILEKESGPAKHQTGNNSGVIHSGLYYKPGSLKATNCIKGYHLLLDFCQKEEIKYDLCGKIVVATDEAEVPYLTTLHERGEQNGLTNMLWLDQDQLKEYEPHVNGVKGIYVPQTGIIDYTAVCKKLEEKLLAAGAEIHYNHKVVKINAAPQVQTIVTDKGDFEGKLVVNCAGLYSDKVAKMTPLKPDLKIVPFRGEYYQLKKESQHLVKNLIYPVPDPNFPFLGVHFTRMINGGVEAGPNAVLAFQREGYKKSDINLAELAETLAWPGFQKVAAKYWRTGFGEMYRSFSKTAFTKALQKLIPEIQESDLEVGGAGVRAQACDRNGGLLDDFQILEDEHFVNVCNAPSPAATSSLAIGDEISSRVLARA</sequence>
<dbReference type="Proteomes" id="UP000184474">
    <property type="component" value="Unassembled WGS sequence"/>
</dbReference>
<comment type="similarity">
    <text evidence="5">Belongs to the L2HGDH family.</text>
</comment>
<keyword evidence="2" id="KW-0285">Flavoprotein</keyword>
<evidence type="ECO:0000259" key="6">
    <source>
        <dbReference type="Pfam" id="PF01266"/>
    </source>
</evidence>
<dbReference type="GO" id="GO:0005737">
    <property type="term" value="C:cytoplasm"/>
    <property type="evidence" value="ECO:0007669"/>
    <property type="project" value="TreeGrafter"/>
</dbReference>
<name>A0A1M6J9P7_REIAG</name>